<dbReference type="AlphaFoldDB" id="A0A1G1W5N7"/>
<keyword evidence="5" id="KW-0418">Kinase</keyword>
<dbReference type="InterPro" id="IPR005467">
    <property type="entry name" value="His_kinase_dom"/>
</dbReference>
<dbReference type="InterPro" id="IPR003594">
    <property type="entry name" value="HATPase_dom"/>
</dbReference>
<evidence type="ECO:0000256" key="1">
    <source>
        <dbReference type="ARBA" id="ARBA00000085"/>
    </source>
</evidence>
<dbReference type="FunFam" id="3.30.565.10:FF:000006">
    <property type="entry name" value="Sensor histidine kinase WalK"/>
    <property type="match status" value="1"/>
</dbReference>
<proteinExistence type="predicted"/>
<dbReference type="PRINTS" id="PR00344">
    <property type="entry name" value="BCTRLSENSOR"/>
</dbReference>
<dbReference type="SMART" id="SM00388">
    <property type="entry name" value="HisKA"/>
    <property type="match status" value="1"/>
</dbReference>
<dbReference type="InterPro" id="IPR050736">
    <property type="entry name" value="Sensor_HK_Regulatory"/>
</dbReference>
<feature type="transmembrane region" description="Helical" evidence="7">
    <location>
        <begin position="117"/>
        <end position="134"/>
    </location>
</feature>
<dbReference type="SMART" id="SM00387">
    <property type="entry name" value="HATPase_c"/>
    <property type="match status" value="1"/>
</dbReference>
<evidence type="ECO:0000256" key="6">
    <source>
        <dbReference type="ARBA" id="ARBA00023012"/>
    </source>
</evidence>
<keyword evidence="4" id="KW-0808">Transferase</keyword>
<feature type="transmembrane region" description="Helical" evidence="7">
    <location>
        <begin position="42"/>
        <end position="60"/>
    </location>
</feature>
<dbReference type="InterPro" id="IPR003661">
    <property type="entry name" value="HisK_dim/P_dom"/>
</dbReference>
<reference evidence="9 10" key="1">
    <citation type="journal article" date="2016" name="Nat. Commun.">
        <title>Thousands of microbial genomes shed light on interconnected biogeochemical processes in an aquifer system.</title>
        <authorList>
            <person name="Anantharaman K."/>
            <person name="Brown C.T."/>
            <person name="Hug L.A."/>
            <person name="Sharon I."/>
            <person name="Castelle C.J."/>
            <person name="Probst A.J."/>
            <person name="Thomas B.C."/>
            <person name="Singh A."/>
            <person name="Wilkins M.J."/>
            <person name="Karaoz U."/>
            <person name="Brodie E.L."/>
            <person name="Williams K.H."/>
            <person name="Hubbard S.S."/>
            <person name="Banfield J.F."/>
        </authorList>
    </citation>
    <scope>NUCLEOTIDE SEQUENCE [LARGE SCALE GENOMIC DNA]</scope>
</reference>
<dbReference type="CDD" id="cd00082">
    <property type="entry name" value="HisKA"/>
    <property type="match status" value="1"/>
</dbReference>
<evidence type="ECO:0000313" key="9">
    <source>
        <dbReference type="EMBL" id="OGY22941.1"/>
    </source>
</evidence>
<dbReference type="STRING" id="1802593.A2172_03340"/>
<keyword evidence="7" id="KW-0812">Transmembrane</keyword>
<keyword evidence="7" id="KW-1133">Transmembrane helix</keyword>
<dbReference type="GO" id="GO:0000155">
    <property type="term" value="F:phosphorelay sensor kinase activity"/>
    <property type="evidence" value="ECO:0007669"/>
    <property type="project" value="InterPro"/>
</dbReference>
<evidence type="ECO:0000313" key="10">
    <source>
        <dbReference type="Proteomes" id="UP000176631"/>
    </source>
</evidence>
<dbReference type="PANTHER" id="PTHR43711:SF1">
    <property type="entry name" value="HISTIDINE KINASE 1"/>
    <property type="match status" value="1"/>
</dbReference>
<dbReference type="InterPro" id="IPR004358">
    <property type="entry name" value="Sig_transdc_His_kin-like_C"/>
</dbReference>
<evidence type="ECO:0000256" key="2">
    <source>
        <dbReference type="ARBA" id="ARBA00012438"/>
    </source>
</evidence>
<keyword evidence="3" id="KW-0597">Phosphoprotein</keyword>
<keyword evidence="7" id="KW-0472">Membrane</keyword>
<name>A0A1G1W5N7_9BACT</name>
<dbReference type="CDD" id="cd00075">
    <property type="entry name" value="HATPase"/>
    <property type="match status" value="1"/>
</dbReference>
<evidence type="ECO:0000256" key="4">
    <source>
        <dbReference type="ARBA" id="ARBA00022679"/>
    </source>
</evidence>
<dbReference type="SUPFAM" id="SSF55874">
    <property type="entry name" value="ATPase domain of HSP90 chaperone/DNA topoisomerase II/histidine kinase"/>
    <property type="match status" value="1"/>
</dbReference>
<evidence type="ECO:0000256" key="5">
    <source>
        <dbReference type="ARBA" id="ARBA00022777"/>
    </source>
</evidence>
<dbReference type="EMBL" id="MHCP01000030">
    <property type="protein sequence ID" value="OGY22941.1"/>
    <property type="molecule type" value="Genomic_DNA"/>
</dbReference>
<dbReference type="InterPro" id="IPR036097">
    <property type="entry name" value="HisK_dim/P_sf"/>
</dbReference>
<feature type="transmembrane region" description="Helical" evidence="7">
    <location>
        <begin position="146"/>
        <end position="166"/>
    </location>
</feature>
<gene>
    <name evidence="9" type="ORF">A2172_03340</name>
</gene>
<evidence type="ECO:0000256" key="3">
    <source>
        <dbReference type="ARBA" id="ARBA00022553"/>
    </source>
</evidence>
<dbReference type="PANTHER" id="PTHR43711">
    <property type="entry name" value="TWO-COMPONENT HISTIDINE KINASE"/>
    <property type="match status" value="1"/>
</dbReference>
<organism evidence="9 10">
    <name type="scientific">Candidatus Woykebacteria bacterium RBG_13_40_15</name>
    <dbReference type="NCBI Taxonomy" id="1802593"/>
    <lineage>
        <taxon>Bacteria</taxon>
        <taxon>Candidatus Woykeibacteriota</taxon>
    </lineage>
</organism>
<feature type="transmembrane region" description="Helical" evidence="7">
    <location>
        <begin position="16"/>
        <end position="36"/>
    </location>
</feature>
<comment type="caution">
    <text evidence="9">The sequence shown here is derived from an EMBL/GenBank/DDBJ whole genome shotgun (WGS) entry which is preliminary data.</text>
</comment>
<keyword evidence="6" id="KW-0902">Two-component regulatory system</keyword>
<dbReference type="Gene3D" id="3.30.565.10">
    <property type="entry name" value="Histidine kinase-like ATPase, C-terminal domain"/>
    <property type="match status" value="1"/>
</dbReference>
<dbReference type="SUPFAM" id="SSF47384">
    <property type="entry name" value="Homodimeric domain of signal transducing histidine kinase"/>
    <property type="match status" value="1"/>
</dbReference>
<accession>A0A1G1W5N7</accession>
<dbReference type="Gene3D" id="1.10.287.130">
    <property type="match status" value="1"/>
</dbReference>
<evidence type="ECO:0000259" key="8">
    <source>
        <dbReference type="PROSITE" id="PS50109"/>
    </source>
</evidence>
<dbReference type="Pfam" id="PF00512">
    <property type="entry name" value="HisKA"/>
    <property type="match status" value="1"/>
</dbReference>
<dbReference type="EC" id="2.7.13.3" evidence="2"/>
<feature type="domain" description="Histidine kinase" evidence="8">
    <location>
        <begin position="198"/>
        <end position="416"/>
    </location>
</feature>
<dbReference type="PROSITE" id="PS50109">
    <property type="entry name" value="HIS_KIN"/>
    <property type="match status" value="1"/>
</dbReference>
<protein>
    <recommendedName>
        <fullName evidence="2">histidine kinase</fullName>
        <ecNumber evidence="2">2.7.13.3</ecNumber>
    </recommendedName>
</protein>
<comment type="catalytic activity">
    <reaction evidence="1">
        <text>ATP + protein L-histidine = ADP + protein N-phospho-L-histidine.</text>
        <dbReference type="EC" id="2.7.13.3"/>
    </reaction>
</comment>
<dbReference type="Pfam" id="PF02518">
    <property type="entry name" value="HATPase_c"/>
    <property type="match status" value="1"/>
</dbReference>
<sequence>MEKRRIIFSRLERLEEILVGLFFITGIAVALSPLDLQLNKGLFIASLIFVLAFVFLWHKLKIPIPYERKKTAELLVYLLIITLVVHNSGGVSSYFSFLYILPAFSAAVTINRLQSIAIWVLCCMCIFGELILFPPTSTNVFITSDFASSLLTYFGVSLVFAHGLFLSREIKVAQVAATSATVEKEKAVNKLKDEFLFVIAHELRGPITAIRGYIELFLTSGKELNAKAKEFADAAFRQSSKLNNLIGELLDVSRLETGKLRLSNEVFELNGFLKEVLKEVEAEAKEKNISFNFIPSPLNIFVETDKERIREVVLILVENSLNFTAPFGQVKVAVGAKEGKAYVSVADNGVGIAKQELSYIFERFYSSDGSKIQKAGGAGLGLFLAKSLVDKMSGEISVESQVGRGSRFTFTLPIVPHE</sequence>
<dbReference type="InterPro" id="IPR036890">
    <property type="entry name" value="HATPase_C_sf"/>
</dbReference>
<dbReference type="Proteomes" id="UP000176631">
    <property type="component" value="Unassembled WGS sequence"/>
</dbReference>
<evidence type="ECO:0000256" key="7">
    <source>
        <dbReference type="SAM" id="Phobius"/>
    </source>
</evidence>